<dbReference type="CDD" id="cd02947">
    <property type="entry name" value="TRX_family"/>
    <property type="match status" value="1"/>
</dbReference>
<accession>A0ABU0GK51</accession>
<dbReference type="GO" id="GO:0016853">
    <property type="term" value="F:isomerase activity"/>
    <property type="evidence" value="ECO:0007669"/>
    <property type="project" value="UniProtKB-KW"/>
</dbReference>
<dbReference type="InterPro" id="IPR036249">
    <property type="entry name" value="Thioredoxin-like_sf"/>
</dbReference>
<dbReference type="RefSeq" id="WP_070320714.1">
    <property type="nucleotide sequence ID" value="NZ_CP194061.1"/>
</dbReference>
<dbReference type="Proteomes" id="UP001240250">
    <property type="component" value="Unassembled WGS sequence"/>
</dbReference>
<comment type="caution">
    <text evidence="2">The sequence shown here is derived from an EMBL/GenBank/DDBJ whole genome shotgun (WGS) entry which is preliminary data.</text>
</comment>
<gene>
    <name evidence="2" type="ORF">JO380_002127</name>
</gene>
<dbReference type="Gene3D" id="3.40.30.10">
    <property type="entry name" value="Glutaredoxin"/>
    <property type="match status" value="1"/>
</dbReference>
<evidence type="ECO:0000313" key="2">
    <source>
        <dbReference type="EMBL" id="MDQ0425746.1"/>
    </source>
</evidence>
<protein>
    <submittedName>
        <fullName evidence="2">Thiol-disulfide isomerase/thioredoxin</fullName>
    </submittedName>
</protein>
<evidence type="ECO:0000313" key="3">
    <source>
        <dbReference type="Proteomes" id="UP001240250"/>
    </source>
</evidence>
<dbReference type="SUPFAM" id="SSF52833">
    <property type="entry name" value="Thioredoxin-like"/>
    <property type="match status" value="1"/>
</dbReference>
<dbReference type="InterPro" id="IPR013766">
    <property type="entry name" value="Thioredoxin_domain"/>
</dbReference>
<organism evidence="2 3">
    <name type="scientific">Cellulomonas iranensis</name>
    <dbReference type="NCBI Taxonomy" id="76862"/>
    <lineage>
        <taxon>Bacteria</taxon>
        <taxon>Bacillati</taxon>
        <taxon>Actinomycetota</taxon>
        <taxon>Actinomycetes</taxon>
        <taxon>Micrococcales</taxon>
        <taxon>Cellulomonadaceae</taxon>
        <taxon>Cellulomonas</taxon>
    </lineage>
</organism>
<reference evidence="2 3" key="1">
    <citation type="submission" date="2023-07" db="EMBL/GenBank/DDBJ databases">
        <title>Sequencing the genomes of 1000 actinobacteria strains.</title>
        <authorList>
            <person name="Klenk H.-P."/>
        </authorList>
    </citation>
    <scope>NUCLEOTIDE SEQUENCE [LARGE SCALE GENOMIC DNA]</scope>
    <source>
        <strain evidence="2 3">DSM 14785</strain>
    </source>
</reference>
<name>A0ABU0GK51_9CELL</name>
<keyword evidence="2" id="KW-0413">Isomerase</keyword>
<keyword evidence="3" id="KW-1185">Reference proteome</keyword>
<evidence type="ECO:0000259" key="1">
    <source>
        <dbReference type="Pfam" id="PF00085"/>
    </source>
</evidence>
<feature type="domain" description="Thioredoxin" evidence="1">
    <location>
        <begin position="58"/>
        <end position="137"/>
    </location>
</feature>
<dbReference type="EMBL" id="JAUSVM010000001">
    <property type="protein sequence ID" value="MDQ0425746.1"/>
    <property type="molecule type" value="Genomic_DNA"/>
</dbReference>
<dbReference type="Pfam" id="PF00085">
    <property type="entry name" value="Thioredoxin"/>
    <property type="match status" value="1"/>
</dbReference>
<sequence length="153" mass="15795">MRGPVLVLAVLALASVIGLVWRARNGRFRASGGSGSAADDARDARLGAEDLGVTPGERATFVQLSSEVCAACRSTHRVLSAVAATEPGVVHVELDAAQRLDLVERFGVLRTPTTLVLGPDGAVVGRMSGATDRAQALAALASCPRPRRDAAAR</sequence>
<proteinExistence type="predicted"/>